<evidence type="ECO:0000256" key="2">
    <source>
        <dbReference type="ARBA" id="ARBA00022803"/>
    </source>
</evidence>
<dbReference type="Proteomes" id="UP000438345">
    <property type="component" value="Chromosome"/>
</dbReference>
<dbReference type="PANTHER" id="PTHR44943">
    <property type="entry name" value="CELLULOSE SYNTHASE OPERON PROTEIN C"/>
    <property type="match status" value="1"/>
</dbReference>
<accession>A0A857D8W2</accession>
<feature type="repeat" description="TPR" evidence="3">
    <location>
        <begin position="243"/>
        <end position="276"/>
    </location>
</feature>
<keyword evidence="2 3" id="KW-0802">TPR repeat</keyword>
<dbReference type="Pfam" id="PF07719">
    <property type="entry name" value="TPR_2"/>
    <property type="match status" value="1"/>
</dbReference>
<dbReference type="RefSeq" id="WP_158202140.1">
    <property type="nucleotide sequence ID" value="NZ_CP046973.1"/>
</dbReference>
<protein>
    <submittedName>
        <fullName evidence="4">Tetratricopeptide repeat protein</fullName>
    </submittedName>
</protein>
<feature type="repeat" description="TPR" evidence="3">
    <location>
        <begin position="277"/>
        <end position="310"/>
    </location>
</feature>
<proteinExistence type="predicted"/>
<evidence type="ECO:0000313" key="4">
    <source>
        <dbReference type="EMBL" id="QGZ92398.1"/>
    </source>
</evidence>
<organism evidence="4 5">
    <name type="scientific">Microcystis aeruginosa FD4</name>
    <dbReference type="NCBI Taxonomy" id="2686288"/>
    <lineage>
        <taxon>Bacteria</taxon>
        <taxon>Bacillati</taxon>
        <taxon>Cyanobacteriota</taxon>
        <taxon>Cyanophyceae</taxon>
        <taxon>Oscillatoriophycideae</taxon>
        <taxon>Chroococcales</taxon>
        <taxon>Microcystaceae</taxon>
        <taxon>Microcystis</taxon>
    </lineage>
</organism>
<keyword evidence="1" id="KW-0677">Repeat</keyword>
<dbReference type="InterPro" id="IPR019734">
    <property type="entry name" value="TPR_rpt"/>
</dbReference>
<evidence type="ECO:0000256" key="3">
    <source>
        <dbReference type="PROSITE-ProRule" id="PRU00339"/>
    </source>
</evidence>
<dbReference type="PANTHER" id="PTHR44943:SF8">
    <property type="entry name" value="TPR REPEAT-CONTAINING PROTEIN MJ0263"/>
    <property type="match status" value="1"/>
</dbReference>
<dbReference type="NCBIfam" id="NF047558">
    <property type="entry name" value="TPR_END_plus"/>
    <property type="match status" value="1"/>
</dbReference>
<feature type="repeat" description="TPR" evidence="3">
    <location>
        <begin position="413"/>
        <end position="446"/>
    </location>
</feature>
<feature type="repeat" description="TPR" evidence="3">
    <location>
        <begin position="379"/>
        <end position="412"/>
    </location>
</feature>
<feature type="repeat" description="TPR" evidence="3">
    <location>
        <begin position="481"/>
        <end position="514"/>
    </location>
</feature>
<dbReference type="Gene3D" id="1.25.40.10">
    <property type="entry name" value="Tetratricopeptide repeat domain"/>
    <property type="match status" value="4"/>
</dbReference>
<feature type="repeat" description="TPR" evidence="3">
    <location>
        <begin position="311"/>
        <end position="344"/>
    </location>
</feature>
<evidence type="ECO:0000313" key="5">
    <source>
        <dbReference type="Proteomes" id="UP000438345"/>
    </source>
</evidence>
<feature type="repeat" description="TPR" evidence="3">
    <location>
        <begin position="447"/>
        <end position="480"/>
    </location>
</feature>
<evidence type="ECO:0000256" key="1">
    <source>
        <dbReference type="ARBA" id="ARBA00022737"/>
    </source>
</evidence>
<dbReference type="EMBL" id="CP046973">
    <property type="protein sequence ID" value="QGZ92398.1"/>
    <property type="molecule type" value="Genomic_DNA"/>
</dbReference>
<dbReference type="AlphaFoldDB" id="A0A857D8W2"/>
<dbReference type="InterPro" id="IPR051685">
    <property type="entry name" value="Ycf3/AcsC/BcsC/TPR_MFPF"/>
</dbReference>
<dbReference type="Pfam" id="PF13432">
    <property type="entry name" value="TPR_16"/>
    <property type="match status" value="3"/>
</dbReference>
<dbReference type="PROSITE" id="PS50005">
    <property type="entry name" value="TPR"/>
    <property type="match status" value="9"/>
</dbReference>
<name>A0A857D8W2_MICAE</name>
<gene>
    <name evidence="4" type="ORF">GQR42_25770</name>
</gene>
<dbReference type="Pfam" id="PF13181">
    <property type="entry name" value="TPR_8"/>
    <property type="match status" value="1"/>
</dbReference>
<dbReference type="InterPro" id="IPR013105">
    <property type="entry name" value="TPR_2"/>
</dbReference>
<dbReference type="SUPFAM" id="SSF48452">
    <property type="entry name" value="TPR-like"/>
    <property type="match status" value="1"/>
</dbReference>
<dbReference type="InterPro" id="IPR011990">
    <property type="entry name" value="TPR-like_helical_dom_sf"/>
</dbReference>
<sequence>MTNQKVKPLTNSQESDFEGLLEEQPLTAAESYQALLRSLRRKNGFNLLFVRCSPVQADEIIRGISQDLPNKNIQVLQLDSETDNLYEKIVDLPNYTNLNILFVRGLENALLRYEEAESQGYFLSSQSPVYGGTWAGVPKILGYLNLSRERFERQFPFTLVFLLPEFALRYFIRRASDFFDWYSGVYEFPTDKDILEKEIRRLVYLDSDLDTYQQFTPQQRQEKLAEIKAYLSDSPSLDPVRASQLWHEKGLIHAMGKEYEQAIASYDQALEIKPDDHQAWNNRGIALYNLGRYEQAIASYDQALEIKPDDHQAWNNRGIALYNLGRYEQAIASYDQALEIKPDDHQAWNNRGIALYNLGRYEQAIASFDQALEIKPDDHQAWYNRGVALGNLGRYEQAIASFDQALEIKPDDHQAWYNRGVALGNLGRYEEAIASYDQALEIKPDDHQAWYNRGIALGNLGRYEQAIASYDQALEFKPDYHQAWYNRGNALDDLGRYEQAIASYDRSIKINSNDANTYYNKACCYGLQNNVELAIENLQRAINLDVKYQDMAKTDQYFEQIRGDERFQSLLS</sequence>
<reference evidence="4 5" key="1">
    <citation type="submission" date="2019-12" db="EMBL/GenBank/DDBJ databases">
        <title>Complete genome sequence of Microcystis aeruginosa strain FD4.</title>
        <authorList>
            <person name="Urakawa H."/>
        </authorList>
    </citation>
    <scope>NUCLEOTIDE SEQUENCE [LARGE SCALE GENOMIC DNA]</scope>
    <source>
        <strain evidence="4 5">FD4</strain>
    </source>
</reference>
<dbReference type="SMART" id="SM00028">
    <property type="entry name" value="TPR"/>
    <property type="match status" value="9"/>
</dbReference>
<dbReference type="PROSITE" id="PS50293">
    <property type="entry name" value="TPR_REGION"/>
    <property type="match status" value="8"/>
</dbReference>
<feature type="repeat" description="TPR" evidence="3">
    <location>
        <begin position="515"/>
        <end position="548"/>
    </location>
</feature>
<dbReference type="Pfam" id="PF00515">
    <property type="entry name" value="TPR_1"/>
    <property type="match status" value="1"/>
</dbReference>
<feature type="repeat" description="TPR" evidence="3">
    <location>
        <begin position="345"/>
        <end position="378"/>
    </location>
</feature>